<protein>
    <recommendedName>
        <fullName evidence="1">diguanylate cyclase</fullName>
        <ecNumber evidence="1">2.7.7.65</ecNumber>
    </recommendedName>
</protein>
<dbReference type="GO" id="GO:0007165">
    <property type="term" value="P:signal transduction"/>
    <property type="evidence" value="ECO:0007669"/>
    <property type="project" value="InterPro"/>
</dbReference>
<comment type="caution">
    <text evidence="5">The sequence shown here is derived from an EMBL/GenBank/DDBJ whole genome shotgun (WGS) entry which is preliminary data.</text>
</comment>
<dbReference type="PANTHER" id="PTHR45138:SF9">
    <property type="entry name" value="DIGUANYLATE CYCLASE DGCM-RELATED"/>
    <property type="match status" value="1"/>
</dbReference>
<evidence type="ECO:0000313" key="6">
    <source>
        <dbReference type="Proteomes" id="UP000319449"/>
    </source>
</evidence>
<dbReference type="AlphaFoldDB" id="A0A562VM38"/>
<dbReference type="Pfam" id="PF00990">
    <property type="entry name" value="GGDEF"/>
    <property type="match status" value="1"/>
</dbReference>
<dbReference type="Proteomes" id="UP000319449">
    <property type="component" value="Unassembled WGS sequence"/>
</dbReference>
<evidence type="ECO:0000313" key="5">
    <source>
        <dbReference type="EMBL" id="TWJ18892.1"/>
    </source>
</evidence>
<dbReference type="CDD" id="cd06225">
    <property type="entry name" value="HAMP"/>
    <property type="match status" value="1"/>
</dbReference>
<dbReference type="SMART" id="SM00304">
    <property type="entry name" value="HAMP"/>
    <property type="match status" value="1"/>
</dbReference>
<organism evidence="5 6">
    <name type="scientific">Geobacter argillaceus</name>
    <dbReference type="NCBI Taxonomy" id="345631"/>
    <lineage>
        <taxon>Bacteria</taxon>
        <taxon>Pseudomonadati</taxon>
        <taxon>Thermodesulfobacteriota</taxon>
        <taxon>Desulfuromonadia</taxon>
        <taxon>Geobacterales</taxon>
        <taxon>Geobacteraceae</taxon>
        <taxon>Geobacter</taxon>
    </lineage>
</organism>
<evidence type="ECO:0000259" key="4">
    <source>
        <dbReference type="PROSITE" id="PS50887"/>
    </source>
</evidence>
<dbReference type="SMART" id="SM00267">
    <property type="entry name" value="GGDEF"/>
    <property type="match status" value="1"/>
</dbReference>
<dbReference type="Pfam" id="PF00672">
    <property type="entry name" value="HAMP"/>
    <property type="match status" value="1"/>
</dbReference>
<dbReference type="Gene3D" id="3.30.70.270">
    <property type="match status" value="1"/>
</dbReference>
<dbReference type="GO" id="GO:0043709">
    <property type="term" value="P:cell adhesion involved in single-species biofilm formation"/>
    <property type="evidence" value="ECO:0007669"/>
    <property type="project" value="TreeGrafter"/>
</dbReference>
<comment type="catalytic activity">
    <reaction evidence="2">
        <text>2 GTP = 3',3'-c-di-GMP + 2 diphosphate</text>
        <dbReference type="Rhea" id="RHEA:24898"/>
        <dbReference type="ChEBI" id="CHEBI:33019"/>
        <dbReference type="ChEBI" id="CHEBI:37565"/>
        <dbReference type="ChEBI" id="CHEBI:58805"/>
        <dbReference type="EC" id="2.7.7.65"/>
    </reaction>
</comment>
<keyword evidence="6" id="KW-1185">Reference proteome</keyword>
<dbReference type="SUPFAM" id="SSF55073">
    <property type="entry name" value="Nucleotide cyclase"/>
    <property type="match status" value="1"/>
</dbReference>
<dbReference type="GO" id="GO:0005886">
    <property type="term" value="C:plasma membrane"/>
    <property type="evidence" value="ECO:0007669"/>
    <property type="project" value="TreeGrafter"/>
</dbReference>
<gene>
    <name evidence="5" type="ORF">JN12_02343</name>
</gene>
<proteinExistence type="predicted"/>
<dbReference type="PROSITE" id="PS50885">
    <property type="entry name" value="HAMP"/>
    <property type="match status" value="1"/>
</dbReference>
<dbReference type="InterPro" id="IPR003660">
    <property type="entry name" value="HAMP_dom"/>
</dbReference>
<dbReference type="PROSITE" id="PS50887">
    <property type="entry name" value="GGDEF"/>
    <property type="match status" value="1"/>
</dbReference>
<feature type="domain" description="GGDEF" evidence="4">
    <location>
        <begin position="165"/>
        <end position="295"/>
    </location>
</feature>
<name>A0A562VM38_9BACT</name>
<dbReference type="InterPro" id="IPR043128">
    <property type="entry name" value="Rev_trsase/Diguanyl_cyclase"/>
</dbReference>
<dbReference type="CDD" id="cd01949">
    <property type="entry name" value="GGDEF"/>
    <property type="match status" value="1"/>
</dbReference>
<dbReference type="PANTHER" id="PTHR45138">
    <property type="entry name" value="REGULATORY COMPONENTS OF SENSORY TRANSDUCTION SYSTEM"/>
    <property type="match status" value="1"/>
</dbReference>
<dbReference type="GO" id="GO:0052621">
    <property type="term" value="F:diguanylate cyclase activity"/>
    <property type="evidence" value="ECO:0007669"/>
    <property type="project" value="UniProtKB-EC"/>
</dbReference>
<feature type="domain" description="HAMP" evidence="3">
    <location>
        <begin position="82"/>
        <end position="129"/>
    </location>
</feature>
<reference evidence="5 6" key="1">
    <citation type="submission" date="2019-07" db="EMBL/GenBank/DDBJ databases">
        <title>Genomic Encyclopedia of Archaeal and Bacterial Type Strains, Phase II (KMG-II): from individual species to whole genera.</title>
        <authorList>
            <person name="Goeker M."/>
        </authorList>
    </citation>
    <scope>NUCLEOTIDE SEQUENCE [LARGE SCALE GENOMIC DNA]</scope>
    <source>
        <strain evidence="5 6">ATCC BAA-1139</strain>
    </source>
</reference>
<evidence type="ECO:0000256" key="2">
    <source>
        <dbReference type="ARBA" id="ARBA00034247"/>
    </source>
</evidence>
<dbReference type="RefSeq" id="WP_246125856.1">
    <property type="nucleotide sequence ID" value="NZ_VLLN01000013.1"/>
</dbReference>
<dbReference type="InterPro" id="IPR050469">
    <property type="entry name" value="Diguanylate_Cyclase"/>
</dbReference>
<dbReference type="GO" id="GO:1902201">
    <property type="term" value="P:negative regulation of bacterial-type flagellum-dependent cell motility"/>
    <property type="evidence" value="ECO:0007669"/>
    <property type="project" value="TreeGrafter"/>
</dbReference>
<dbReference type="NCBIfam" id="TIGR00254">
    <property type="entry name" value="GGDEF"/>
    <property type="match status" value="1"/>
</dbReference>
<dbReference type="EC" id="2.7.7.65" evidence="1"/>
<evidence type="ECO:0000256" key="1">
    <source>
        <dbReference type="ARBA" id="ARBA00012528"/>
    </source>
</evidence>
<dbReference type="EMBL" id="VLLN01000013">
    <property type="protein sequence ID" value="TWJ18892.1"/>
    <property type="molecule type" value="Genomic_DNA"/>
</dbReference>
<dbReference type="InterPro" id="IPR000160">
    <property type="entry name" value="GGDEF_dom"/>
</dbReference>
<sequence length="295" mass="32949">MMEKEKEMLWSMTEQLSALLRGETAQAVEATDGDPVEIRALAEAVNRLIHAFAEARPFLLALAAGDLCQEPPARNQLIAPFKHLHSSLRHLTWQTQQIAAGDLTQQVDFLGEFSVAFNQLITNLRDKQRTEEQLRYVSSHDTMTDVYNRSFFSEELARLDRGRHFPVSIIVVDLDGLKEINDTRGHAAGDRLIQQAARVLTSAVRGEDVVARIGGDEFAIILPGADLEAAARVLERIRDEEAAYNCEQTEFFLGMSLGLATASSRGDLDLTHKQADRLMYEDKAARKVKTTGIRM</sequence>
<dbReference type="InterPro" id="IPR029787">
    <property type="entry name" value="Nucleotide_cyclase"/>
</dbReference>
<evidence type="ECO:0000259" key="3">
    <source>
        <dbReference type="PROSITE" id="PS50885"/>
    </source>
</evidence>
<accession>A0A562VM38</accession>